<dbReference type="AlphaFoldDB" id="A0A0M3HJQ4"/>
<evidence type="ECO:0000313" key="1">
    <source>
        <dbReference type="Proteomes" id="UP000036681"/>
    </source>
</evidence>
<name>A0A0M3HJQ4_ASCLU</name>
<organism evidence="1 2">
    <name type="scientific">Ascaris lumbricoides</name>
    <name type="common">Giant roundworm</name>
    <dbReference type="NCBI Taxonomy" id="6252"/>
    <lineage>
        <taxon>Eukaryota</taxon>
        <taxon>Metazoa</taxon>
        <taxon>Ecdysozoa</taxon>
        <taxon>Nematoda</taxon>
        <taxon>Chromadorea</taxon>
        <taxon>Rhabditida</taxon>
        <taxon>Spirurina</taxon>
        <taxon>Ascaridomorpha</taxon>
        <taxon>Ascaridoidea</taxon>
        <taxon>Ascarididae</taxon>
        <taxon>Ascaris</taxon>
    </lineage>
</organism>
<reference evidence="2" key="1">
    <citation type="submission" date="2017-02" db="UniProtKB">
        <authorList>
            <consortium name="WormBaseParasite"/>
        </authorList>
    </citation>
    <scope>IDENTIFICATION</scope>
</reference>
<dbReference type="WBParaSite" id="ALUE_0000174901-mRNA-1">
    <property type="protein sequence ID" value="ALUE_0000174901-mRNA-1"/>
    <property type="gene ID" value="ALUE_0000174901"/>
</dbReference>
<protein>
    <submittedName>
        <fullName evidence="2">Uncharacterized protein</fullName>
    </submittedName>
</protein>
<dbReference type="Proteomes" id="UP000036681">
    <property type="component" value="Unplaced"/>
</dbReference>
<proteinExistence type="predicted"/>
<accession>A0A0M3HJQ4</accession>
<evidence type="ECO:0000313" key="2">
    <source>
        <dbReference type="WBParaSite" id="ALUE_0000174901-mRNA-1"/>
    </source>
</evidence>
<sequence>MDSFISLFTEGDFKYDYFEFIGEISRLPTSLPSIK</sequence>
<keyword evidence="1" id="KW-1185">Reference proteome</keyword>